<organism evidence="1 2">
    <name type="scientific">SAR86 cluster bacterium</name>
    <dbReference type="NCBI Taxonomy" id="2030880"/>
    <lineage>
        <taxon>Bacteria</taxon>
        <taxon>Pseudomonadati</taxon>
        <taxon>Pseudomonadota</taxon>
        <taxon>Gammaproteobacteria</taxon>
        <taxon>SAR86 cluster</taxon>
    </lineage>
</organism>
<evidence type="ECO:0000313" key="2">
    <source>
        <dbReference type="Proteomes" id="UP000315283"/>
    </source>
</evidence>
<dbReference type="AlphaFoldDB" id="A0A520N6Y0"/>
<evidence type="ECO:0000313" key="1">
    <source>
        <dbReference type="EMBL" id="RZO29196.1"/>
    </source>
</evidence>
<dbReference type="SUPFAM" id="SSF53474">
    <property type="entry name" value="alpha/beta-Hydrolases"/>
    <property type="match status" value="1"/>
</dbReference>
<dbReference type="InterPro" id="IPR029058">
    <property type="entry name" value="AB_hydrolase_fold"/>
</dbReference>
<dbReference type="Proteomes" id="UP000315283">
    <property type="component" value="Unassembled WGS sequence"/>
</dbReference>
<dbReference type="EMBL" id="SHBJ01000002">
    <property type="protein sequence ID" value="RZO29196.1"/>
    <property type="molecule type" value="Genomic_DNA"/>
</dbReference>
<dbReference type="InterPro" id="IPR008886">
    <property type="entry name" value="UPF0227/Esterase_YqiA"/>
</dbReference>
<dbReference type="PANTHER" id="PTHR35602:SF3">
    <property type="entry name" value="ESTERASE YQIA"/>
    <property type="match status" value="1"/>
</dbReference>
<dbReference type="Pfam" id="PF05728">
    <property type="entry name" value="UPF0227"/>
    <property type="match status" value="1"/>
</dbReference>
<reference evidence="1 2" key="1">
    <citation type="submission" date="2019-02" db="EMBL/GenBank/DDBJ databases">
        <title>Prokaryotic population dynamics and viral predation in marine succession experiment using metagenomics: the confinement effect.</title>
        <authorList>
            <person name="Haro-Moreno J.M."/>
            <person name="Rodriguez-Valera F."/>
            <person name="Lopez-Perez M."/>
        </authorList>
    </citation>
    <scope>NUCLEOTIDE SEQUENCE [LARGE SCALE GENOMIC DNA]</scope>
    <source>
        <strain evidence="1">MED-G164</strain>
    </source>
</reference>
<name>A0A520N6Y0_9GAMM</name>
<gene>
    <name evidence="1" type="ORF">EVA97_00520</name>
</gene>
<comment type="caution">
    <text evidence="1">The sequence shown here is derived from an EMBL/GenBank/DDBJ whole genome shotgun (WGS) entry which is preliminary data.</text>
</comment>
<dbReference type="Gene3D" id="3.40.50.1820">
    <property type="entry name" value="alpha/beta hydrolase"/>
    <property type="match status" value="1"/>
</dbReference>
<protein>
    <submittedName>
        <fullName evidence="1">Esterase</fullName>
    </submittedName>
</protein>
<dbReference type="PANTHER" id="PTHR35602">
    <property type="entry name" value="ESTERASE YQIA-RELATED"/>
    <property type="match status" value="1"/>
</dbReference>
<accession>A0A520N6Y0</accession>
<sequence>MIKTIFYFHGFASSSQSDKAKLFKKYISSKRNIEILVPDLNNNFEDAINEINNLINSNIKPMAFVGSSLGGYYAAYFSSLHKTKAILINPAIPPLSGFDIYLGENENYSTGEKFNLTKADINFIRSFSYKKYPNKENTLVFLESGDEVLNYIETCSYFMGSTIDITFGGSHSYESLNKNLKKIGKFLEIS</sequence>
<proteinExistence type="predicted"/>